<evidence type="ECO:0000313" key="4">
    <source>
        <dbReference type="EMBL" id="TGN18883.1"/>
    </source>
</evidence>
<evidence type="ECO:0000259" key="3">
    <source>
        <dbReference type="Pfam" id="PF07695"/>
    </source>
</evidence>
<evidence type="ECO:0000256" key="2">
    <source>
        <dbReference type="SAM" id="SignalP"/>
    </source>
</evidence>
<feature type="transmembrane region" description="Helical" evidence="1">
    <location>
        <begin position="371"/>
        <end position="389"/>
    </location>
</feature>
<feature type="signal peptide" evidence="2">
    <location>
        <begin position="1"/>
        <end position="22"/>
    </location>
</feature>
<feature type="chain" id="PRO_5020899917" description="7TM-DISM receptor extracellular domain-containing protein" evidence="2">
    <location>
        <begin position="23"/>
        <end position="671"/>
    </location>
</feature>
<feature type="transmembrane region" description="Helical" evidence="1">
    <location>
        <begin position="335"/>
        <end position="351"/>
    </location>
</feature>
<protein>
    <recommendedName>
        <fullName evidence="3">7TM-DISM receptor extracellular domain-containing protein</fullName>
    </recommendedName>
</protein>
<feature type="transmembrane region" description="Helical" evidence="1">
    <location>
        <begin position="192"/>
        <end position="210"/>
    </location>
</feature>
<sequence length="671" mass="78466">MIKNRFFLQIALLLLLVGFADCSRVTDKSTVAVSLEGEDWGIQFEHSTDILNPDFNANSLELTKVPGNFRNINRSYRGPIWIRKSFEITKDQNEKSLSLQLGRIYQSDEVFINGVLIGKNNSAFGENPDDYSFGRPRIYPIPHHLLLEGENILVIKIDSDLSTSAGIITGPIRVVTYEEALEGNFYDSLVELIFVGFYLFIALFFFINYFKMPDKKEYLSFSILALIFSAFELSRNESRFLLWDHFLAFKLIEYGFLLILPYGFIKFIQDFFELKPFRYQLVYLVFQILFLLVFIVIPKPVFWYNFIGYWDIHLFFVVGYATYLTFHKLRENAKGALIHLTALVYLLYAIFKEVLIERGYLNATSSLETSFLVYLLLMTLALRFQFLMMKRKLQSRYDRLKEADSLREKIFFYMDAMISGPLQQMKEKLKSFREGTEKAKEKTIIKEVLSIQSSIDTVMDDIIELSRLEVMKEVPFKDQVNFISFIKDVIPDDEITYSIKVHPETEINNSLDLVNSIVVRLVDFPPFKEFSHNDLIITQDLKGNIHFRFLLFHSNPKVTMRLFNELIENYETLSPNKVKWAIILEIVRLLNAKIDFKIIKRKYLKIDLGLNAIAPQNSSVPISKMVSLQQPTAQSQEKSTEKEDFRVTLKRIWNRLKQIEIKLPDLKNKKK</sequence>
<feature type="transmembrane region" description="Helical" evidence="1">
    <location>
        <begin position="217"/>
        <end position="234"/>
    </location>
</feature>
<keyword evidence="1" id="KW-1133">Transmembrane helix</keyword>
<organism evidence="4 5">
    <name type="scientific">Leptospira idonii</name>
    <dbReference type="NCBI Taxonomy" id="1193500"/>
    <lineage>
        <taxon>Bacteria</taxon>
        <taxon>Pseudomonadati</taxon>
        <taxon>Spirochaetota</taxon>
        <taxon>Spirochaetia</taxon>
        <taxon>Leptospirales</taxon>
        <taxon>Leptospiraceae</taxon>
        <taxon>Leptospira</taxon>
    </lineage>
</organism>
<dbReference type="SUPFAM" id="SSF49785">
    <property type="entry name" value="Galactose-binding domain-like"/>
    <property type="match status" value="1"/>
</dbReference>
<name>A0A4R9LX55_9LEPT</name>
<keyword evidence="2" id="KW-0732">Signal</keyword>
<dbReference type="Gene3D" id="2.60.120.260">
    <property type="entry name" value="Galactose-binding domain-like"/>
    <property type="match status" value="1"/>
</dbReference>
<dbReference type="Proteomes" id="UP000298058">
    <property type="component" value="Unassembled WGS sequence"/>
</dbReference>
<feature type="domain" description="7TM-DISM receptor extracellular" evidence="3">
    <location>
        <begin position="188"/>
        <end position="382"/>
    </location>
</feature>
<dbReference type="Pfam" id="PF07695">
    <property type="entry name" value="7TMR-DISM_7TM"/>
    <property type="match status" value="1"/>
</dbReference>
<dbReference type="OrthoDB" id="9795554at2"/>
<dbReference type="RefSeq" id="WP_135760567.1">
    <property type="nucleotide sequence ID" value="NZ_RQHW01000042.1"/>
</dbReference>
<feature type="transmembrane region" description="Helical" evidence="1">
    <location>
        <begin position="277"/>
        <end position="297"/>
    </location>
</feature>
<feature type="transmembrane region" description="Helical" evidence="1">
    <location>
        <begin position="303"/>
        <end position="323"/>
    </location>
</feature>
<feature type="transmembrane region" description="Helical" evidence="1">
    <location>
        <begin position="246"/>
        <end position="265"/>
    </location>
</feature>
<proteinExistence type="predicted"/>
<keyword evidence="1" id="KW-0812">Transmembrane</keyword>
<accession>A0A4R9LX55</accession>
<dbReference type="InterPro" id="IPR011623">
    <property type="entry name" value="7TMR_DISM_rcpt_extracell_dom1"/>
</dbReference>
<keyword evidence="5" id="KW-1185">Reference proteome</keyword>
<evidence type="ECO:0000256" key="1">
    <source>
        <dbReference type="SAM" id="Phobius"/>
    </source>
</evidence>
<dbReference type="EMBL" id="RQHW01000042">
    <property type="protein sequence ID" value="TGN18883.1"/>
    <property type="molecule type" value="Genomic_DNA"/>
</dbReference>
<keyword evidence="1" id="KW-0472">Membrane</keyword>
<reference evidence="4" key="1">
    <citation type="journal article" date="2019" name="PLoS Negl. Trop. Dis.">
        <title>Revisiting the worldwide diversity of Leptospira species in the environment.</title>
        <authorList>
            <person name="Vincent A.T."/>
            <person name="Schiettekatte O."/>
            <person name="Bourhy P."/>
            <person name="Veyrier F.J."/>
            <person name="Picardeau M."/>
        </authorList>
    </citation>
    <scope>NUCLEOTIDE SEQUENCE [LARGE SCALE GENOMIC DNA]</scope>
    <source>
        <strain evidence="4">201300427</strain>
    </source>
</reference>
<gene>
    <name evidence="4" type="ORF">EHS15_10705</name>
</gene>
<evidence type="ECO:0000313" key="5">
    <source>
        <dbReference type="Proteomes" id="UP000298058"/>
    </source>
</evidence>
<dbReference type="AlphaFoldDB" id="A0A4R9LX55"/>
<comment type="caution">
    <text evidence="4">The sequence shown here is derived from an EMBL/GenBank/DDBJ whole genome shotgun (WGS) entry which is preliminary data.</text>
</comment>
<dbReference type="InterPro" id="IPR008979">
    <property type="entry name" value="Galactose-bd-like_sf"/>
</dbReference>